<organism evidence="2 3">
    <name type="scientific">Heterorhabditis bacteriophora</name>
    <name type="common">Entomopathogenic nematode worm</name>
    <dbReference type="NCBI Taxonomy" id="37862"/>
    <lineage>
        <taxon>Eukaryota</taxon>
        <taxon>Metazoa</taxon>
        <taxon>Ecdysozoa</taxon>
        <taxon>Nematoda</taxon>
        <taxon>Chromadorea</taxon>
        <taxon>Rhabditida</taxon>
        <taxon>Rhabditina</taxon>
        <taxon>Rhabditomorpha</taxon>
        <taxon>Strongyloidea</taxon>
        <taxon>Heterorhabditidae</taxon>
        <taxon>Heterorhabditis</taxon>
    </lineage>
</organism>
<dbReference type="InterPro" id="IPR036388">
    <property type="entry name" value="WH-like_DNA-bd_sf"/>
</dbReference>
<reference evidence="3" key="1">
    <citation type="submission" date="2016-11" db="UniProtKB">
        <authorList>
            <consortium name="WormBaseParasite"/>
        </authorList>
    </citation>
    <scope>IDENTIFICATION</scope>
</reference>
<evidence type="ECO:0000256" key="1">
    <source>
        <dbReference type="SAM" id="Phobius"/>
    </source>
</evidence>
<keyword evidence="1" id="KW-0472">Membrane</keyword>
<evidence type="ECO:0000313" key="2">
    <source>
        <dbReference type="Proteomes" id="UP000095283"/>
    </source>
</evidence>
<dbReference type="WBParaSite" id="Hba_09111">
    <property type="protein sequence ID" value="Hba_09111"/>
    <property type="gene ID" value="Hba_09111"/>
</dbReference>
<accession>A0A1I7WVC1</accession>
<feature type="transmembrane region" description="Helical" evidence="1">
    <location>
        <begin position="71"/>
        <end position="94"/>
    </location>
</feature>
<dbReference type="Gene3D" id="1.10.10.10">
    <property type="entry name" value="Winged helix-like DNA-binding domain superfamily/Winged helix DNA-binding domain"/>
    <property type="match status" value="1"/>
</dbReference>
<keyword evidence="1" id="KW-1133">Transmembrane helix</keyword>
<keyword evidence="2" id="KW-1185">Reference proteome</keyword>
<dbReference type="Proteomes" id="UP000095283">
    <property type="component" value="Unplaced"/>
</dbReference>
<dbReference type="AlphaFoldDB" id="A0A1I7WVC1"/>
<sequence>MEQRKQLFDVISQEGSEELQSTSKAKFELIGQLSFVEAGTGEWKITITDKKEEGLVTTIMNMLDFFKPSEVTVIVVLSIILFYFLNHFFFNFLFMIRSSDAPERLFRSYCVFRKDMAERSVKLDDREKMTILQTTSNSTISVNELCRTCGINALKTTMWEVLNKSPNIVLLRMRKYSELTQTHKNERLRWAKIFMKCDWEKIRLLRFFKNKPINSLFRI</sequence>
<keyword evidence="1" id="KW-0812">Transmembrane</keyword>
<evidence type="ECO:0000313" key="3">
    <source>
        <dbReference type="WBParaSite" id="Hba_09111"/>
    </source>
</evidence>
<name>A0A1I7WVC1_HETBA</name>
<protein>
    <submittedName>
        <fullName evidence="3">HTH_48 domain-containing protein</fullName>
    </submittedName>
</protein>
<proteinExistence type="predicted"/>